<proteinExistence type="predicted"/>
<evidence type="ECO:0000313" key="2">
    <source>
        <dbReference type="Proteomes" id="UP000198211"/>
    </source>
</evidence>
<dbReference type="EMBL" id="NBNE01001842">
    <property type="protein sequence ID" value="OWZ12455.1"/>
    <property type="molecule type" value="Genomic_DNA"/>
</dbReference>
<dbReference type="STRING" id="4795.A0A225W4F9"/>
<dbReference type="PANTHER" id="PTHR46586:SF3">
    <property type="entry name" value="ANKYRIN REPEAT-CONTAINING PROTEIN"/>
    <property type="match status" value="1"/>
</dbReference>
<dbReference type="InterPro" id="IPR052050">
    <property type="entry name" value="SecEffector_AnkRepeat"/>
</dbReference>
<evidence type="ECO:0000313" key="1">
    <source>
        <dbReference type="EMBL" id="OWZ12455.1"/>
    </source>
</evidence>
<keyword evidence="2" id="KW-1185">Reference proteome</keyword>
<dbReference type="InterPro" id="IPR002110">
    <property type="entry name" value="Ankyrin_rpt"/>
</dbReference>
<dbReference type="InterPro" id="IPR036770">
    <property type="entry name" value="Ankyrin_rpt-contain_sf"/>
</dbReference>
<dbReference type="Proteomes" id="UP000198211">
    <property type="component" value="Unassembled WGS sequence"/>
</dbReference>
<accession>A0A225W4F9</accession>
<dbReference type="OrthoDB" id="70387at2759"/>
<comment type="caution">
    <text evidence="1">The sequence shown here is derived from an EMBL/GenBank/DDBJ whole genome shotgun (WGS) entry which is preliminary data.</text>
</comment>
<gene>
    <name evidence="1" type="ORF">PHMEG_00014384</name>
</gene>
<name>A0A225W4F9_9STRA</name>
<reference evidence="2" key="1">
    <citation type="submission" date="2017-03" db="EMBL/GenBank/DDBJ databases">
        <title>Phytopthora megakarya and P. palmivora, two closely related causual agents of cacao black pod achieved similar genome size and gene model numbers by different mechanisms.</title>
        <authorList>
            <person name="Ali S."/>
            <person name="Shao J."/>
            <person name="Larry D.J."/>
            <person name="Kronmiller B."/>
            <person name="Shen D."/>
            <person name="Strem M.D."/>
            <person name="Melnick R.L."/>
            <person name="Guiltinan M.J."/>
            <person name="Tyler B.M."/>
            <person name="Meinhardt L.W."/>
            <person name="Bailey B.A."/>
        </authorList>
    </citation>
    <scope>NUCLEOTIDE SEQUENCE [LARGE SCALE GENOMIC DNA]</scope>
    <source>
        <strain evidence="2">zdho120</strain>
    </source>
</reference>
<dbReference type="Gene3D" id="1.25.40.20">
    <property type="entry name" value="Ankyrin repeat-containing domain"/>
    <property type="match status" value="2"/>
</dbReference>
<dbReference type="SUPFAM" id="SSF48403">
    <property type="entry name" value="Ankyrin repeat"/>
    <property type="match status" value="1"/>
</dbReference>
<dbReference type="AlphaFoldDB" id="A0A225W4F9"/>
<sequence>MDSDESEDDWTEKPIKPGCSVIAMNGAAANSHLHVVQWLQQNRNEGCTKDAMDFAARNGHFEVVKWLHENRKEDCSTKAMDEAAKAGHLEVVKWLHEHRTEGSTTKAMDGAAASGALDVMKWLKENRSEGCTRAAMIKAARNGHLRVLHWLHDNCVDGWSTSVMDNAAMHSKFEIVLLLDRIRGEGCSPGLAQMRSLSPDVQKTSTRERLQIRVFETFNLKSGDPDEAQPSQLVWSVPSLMATEVKYRHYQFTFSLLEAVNLKNLEMKKLRQWAVDILDEHKLISLGEEDESYTDEELDQLKLVGEVDVQEDHEALKAAGASGDVELVEWLQGELNEDVELGIQKAAANGLLDMVMWMYTQEFDEKEM</sequence>
<dbReference type="Pfam" id="PF12796">
    <property type="entry name" value="Ank_2"/>
    <property type="match status" value="1"/>
</dbReference>
<dbReference type="PANTHER" id="PTHR46586">
    <property type="entry name" value="ANKYRIN REPEAT-CONTAINING PROTEIN"/>
    <property type="match status" value="1"/>
</dbReference>
<dbReference type="Pfam" id="PF13637">
    <property type="entry name" value="Ank_4"/>
    <property type="match status" value="1"/>
</dbReference>
<organism evidence="1 2">
    <name type="scientific">Phytophthora megakarya</name>
    <dbReference type="NCBI Taxonomy" id="4795"/>
    <lineage>
        <taxon>Eukaryota</taxon>
        <taxon>Sar</taxon>
        <taxon>Stramenopiles</taxon>
        <taxon>Oomycota</taxon>
        <taxon>Peronosporomycetes</taxon>
        <taxon>Peronosporales</taxon>
        <taxon>Peronosporaceae</taxon>
        <taxon>Phytophthora</taxon>
    </lineage>
</organism>
<protein>
    <submittedName>
        <fullName evidence="1">Uncharacterized protein</fullName>
    </submittedName>
</protein>